<protein>
    <submittedName>
        <fullName evidence="1">Uncharacterized protein</fullName>
    </submittedName>
</protein>
<proteinExistence type="predicted"/>
<name>A0A6N2BJN2_SOLCI</name>
<reference evidence="1" key="1">
    <citation type="submission" date="2019-05" db="EMBL/GenBank/DDBJ databases">
        <title>The de novo reference genome and transcriptome assemblies of the wild tomato species Solanum chilense.</title>
        <authorList>
            <person name="Stam R."/>
            <person name="Nosenko T."/>
            <person name="Hoerger A.C."/>
            <person name="Stephan W."/>
            <person name="Seidel M.A."/>
            <person name="Kuhn J.M.M."/>
            <person name="Haberer G."/>
            <person name="Tellier A."/>
        </authorList>
    </citation>
    <scope>NUCLEOTIDE SEQUENCE</scope>
    <source>
        <tissue evidence="1">Mature leaves</tissue>
    </source>
</reference>
<dbReference type="EMBL" id="RXGB01003152">
    <property type="protein sequence ID" value="TMW92969.1"/>
    <property type="molecule type" value="Genomic_DNA"/>
</dbReference>
<accession>A0A6N2BJN2</accession>
<gene>
    <name evidence="1" type="ORF">EJD97_012347</name>
</gene>
<dbReference type="PANTHER" id="PTHR33566:SF1">
    <property type="entry name" value="EN_SPM-LIKE TRANSPOSON-RELATED"/>
    <property type="match status" value="1"/>
</dbReference>
<dbReference type="AlphaFoldDB" id="A0A6N2BJN2"/>
<organism evidence="1">
    <name type="scientific">Solanum chilense</name>
    <name type="common">Tomato</name>
    <name type="synonym">Lycopersicon chilense</name>
    <dbReference type="NCBI Taxonomy" id="4083"/>
    <lineage>
        <taxon>Eukaryota</taxon>
        <taxon>Viridiplantae</taxon>
        <taxon>Streptophyta</taxon>
        <taxon>Embryophyta</taxon>
        <taxon>Tracheophyta</taxon>
        <taxon>Spermatophyta</taxon>
        <taxon>Magnoliopsida</taxon>
        <taxon>eudicotyledons</taxon>
        <taxon>Gunneridae</taxon>
        <taxon>Pentapetalae</taxon>
        <taxon>asterids</taxon>
        <taxon>lamiids</taxon>
        <taxon>Solanales</taxon>
        <taxon>Solanaceae</taxon>
        <taxon>Solanoideae</taxon>
        <taxon>Solaneae</taxon>
        <taxon>Solanum</taxon>
        <taxon>Solanum subgen. Lycopersicon</taxon>
    </lineage>
</organism>
<comment type="caution">
    <text evidence="1">The sequence shown here is derived from an EMBL/GenBank/DDBJ whole genome shotgun (WGS) entry which is preliminary data.</text>
</comment>
<evidence type="ECO:0000313" key="1">
    <source>
        <dbReference type="EMBL" id="TMW92969.1"/>
    </source>
</evidence>
<sequence>MVMDAAYIGLDSFHDLFYDKDVIMEKIEGKADSAAAVIHKLLRSPKPEQLYLKYAHDILGVVALLGEVRTHKLSRLVLHAFNISWRRSDACYSMQIPCSCQSS</sequence>
<dbReference type="PANTHER" id="PTHR33566">
    <property type="entry name" value="EN/SPM-LIKE TRANSPOSON-RELATED"/>
    <property type="match status" value="1"/>
</dbReference>